<keyword evidence="2" id="KW-1185">Reference proteome</keyword>
<dbReference type="Gene3D" id="3.30.559.10">
    <property type="entry name" value="Chloramphenicol acetyltransferase-like domain"/>
    <property type="match status" value="1"/>
</dbReference>
<dbReference type="PANTHER" id="PTHR28037:SF1">
    <property type="entry name" value="ALCOHOL O-ACETYLTRANSFERASE 1-RELATED"/>
    <property type="match status" value="1"/>
</dbReference>
<proteinExistence type="predicted"/>
<dbReference type="GO" id="GO:0016740">
    <property type="term" value="F:transferase activity"/>
    <property type="evidence" value="ECO:0007669"/>
    <property type="project" value="UniProtKB-KW"/>
</dbReference>
<organism evidence="1 2">
    <name type="scientific">Bifidobacterium choloepi</name>
    <dbReference type="NCBI Taxonomy" id="2614131"/>
    <lineage>
        <taxon>Bacteria</taxon>
        <taxon>Bacillati</taxon>
        <taxon>Actinomycetota</taxon>
        <taxon>Actinomycetes</taxon>
        <taxon>Bifidobacteriales</taxon>
        <taxon>Bifidobacteriaceae</taxon>
        <taxon>Bifidobacterium</taxon>
    </lineage>
</organism>
<dbReference type="RefSeq" id="WP_163226992.1">
    <property type="nucleotide sequence ID" value="NZ_VYSG01000001.1"/>
</dbReference>
<dbReference type="Proteomes" id="UP000469292">
    <property type="component" value="Unassembled WGS sequence"/>
</dbReference>
<dbReference type="EMBL" id="VYSG01000001">
    <property type="protein sequence ID" value="NEG69423.1"/>
    <property type="molecule type" value="Genomic_DNA"/>
</dbReference>
<reference evidence="1 2" key="1">
    <citation type="submission" date="2019-09" db="EMBL/GenBank/DDBJ databases">
        <title>Phylogenetic characterization of a novel taxon of the genus Bifidobacterium: Bifidobacterium choloepi sp. nov.</title>
        <authorList>
            <person name="Modesto M."/>
            <person name="Satti M."/>
        </authorList>
    </citation>
    <scope>NUCLEOTIDE SEQUENCE [LARGE SCALE GENOMIC DNA]</scope>
    <source>
        <strain evidence="1 2">BRDM6</strain>
    </source>
</reference>
<comment type="caution">
    <text evidence="1">The sequence shown here is derived from an EMBL/GenBank/DDBJ whole genome shotgun (WGS) entry which is preliminary data.</text>
</comment>
<dbReference type="AlphaFoldDB" id="A0A6I5NGD3"/>
<protein>
    <submittedName>
        <fullName evidence="1">Alcohol acetyltransferase</fullName>
    </submittedName>
</protein>
<accession>A0A6I5NGD3</accession>
<dbReference type="InterPro" id="IPR023213">
    <property type="entry name" value="CAT-like_dom_sf"/>
</dbReference>
<name>A0A6I5NGD3_9BIFI</name>
<sequence length="445" mass="48662">MTQSWYALDNVGKFYSAQAGRSLQTVFRFSAGVADPVDPVLLQQALDAAIEQFPSFNVNLRNGLFWHYLVQSEAKLLVAPETLPICSRLHHGPASTLFRVTYHRERINLEVSHMVSDGRGAINLFKAIVQRYVSLRYHVTGVPSDYAGSDSDKAENSFDKFYEKDKAAATPTTKIFRIPGFQDRSAPTFLELHVSASAVLELAHACGVSLTSYLIALIIVAIRQCMPLRAVGRKAIRVDIPVDLRGFYGSDTVRNFYGMTYVAYVPQDGDGTGDAGIVAARRPSSQDDDDSSAGCAPVADIAREVQEQLTTATSRERIAGYMNTMVRLEKNAVLRVAPSAAKDVVLDLAQKMTERQTTTTVSNVGRIVFDPRIAEHVRTVSMLTTPAGLNFTVCSFEDDLSIGVSSIYRELDVTKNLVRLLAAQGVTGVVNAAGALVEERNNAEM</sequence>
<evidence type="ECO:0000313" key="2">
    <source>
        <dbReference type="Proteomes" id="UP000469292"/>
    </source>
</evidence>
<keyword evidence="1" id="KW-0808">Transferase</keyword>
<evidence type="ECO:0000313" key="1">
    <source>
        <dbReference type="EMBL" id="NEG69423.1"/>
    </source>
</evidence>
<dbReference type="PANTHER" id="PTHR28037">
    <property type="entry name" value="ALCOHOL O-ACETYLTRANSFERASE 1-RELATED"/>
    <property type="match status" value="1"/>
</dbReference>
<gene>
    <name evidence="1" type="ORF">F6S87_02035</name>
</gene>
<dbReference type="InterPro" id="IPR052058">
    <property type="entry name" value="Alcohol_O-acetyltransferase"/>
</dbReference>
<dbReference type="Gene3D" id="3.30.559.30">
    <property type="entry name" value="Nonribosomal peptide synthetase, condensation domain"/>
    <property type="match status" value="1"/>
</dbReference>